<dbReference type="EMBL" id="CP036269">
    <property type="protein sequence ID" value="QDT40829.1"/>
    <property type="molecule type" value="Genomic_DNA"/>
</dbReference>
<feature type="compositionally biased region" description="Acidic residues" evidence="1">
    <location>
        <begin position="1"/>
        <end position="10"/>
    </location>
</feature>
<evidence type="ECO:0000313" key="3">
    <source>
        <dbReference type="EMBL" id="QDT40829.1"/>
    </source>
</evidence>
<name>A0A517RAC2_9PLAN</name>
<organism evidence="3 4">
    <name type="scientific">Gimesia alba</name>
    <dbReference type="NCBI Taxonomy" id="2527973"/>
    <lineage>
        <taxon>Bacteria</taxon>
        <taxon>Pseudomonadati</taxon>
        <taxon>Planctomycetota</taxon>
        <taxon>Planctomycetia</taxon>
        <taxon>Planctomycetales</taxon>
        <taxon>Planctomycetaceae</taxon>
        <taxon>Gimesia</taxon>
    </lineage>
</organism>
<evidence type="ECO:0000256" key="2">
    <source>
        <dbReference type="SAM" id="Phobius"/>
    </source>
</evidence>
<evidence type="ECO:0000313" key="4">
    <source>
        <dbReference type="Proteomes" id="UP000317171"/>
    </source>
</evidence>
<feature type="region of interest" description="Disordered" evidence="1">
    <location>
        <begin position="178"/>
        <end position="216"/>
    </location>
</feature>
<keyword evidence="2" id="KW-0812">Transmembrane</keyword>
<proteinExistence type="predicted"/>
<dbReference type="OrthoDB" id="266331at2"/>
<keyword evidence="2" id="KW-0472">Membrane</keyword>
<feature type="transmembrane region" description="Helical" evidence="2">
    <location>
        <begin position="28"/>
        <end position="46"/>
    </location>
</feature>
<dbReference type="RefSeq" id="WP_145211427.1">
    <property type="nucleotide sequence ID" value="NZ_CP036269.1"/>
</dbReference>
<dbReference type="Proteomes" id="UP000317171">
    <property type="component" value="Chromosome"/>
</dbReference>
<dbReference type="KEGG" id="gaz:Pan241w_08880"/>
<gene>
    <name evidence="3" type="ORF">Pan241w_08880</name>
</gene>
<keyword evidence="4" id="KW-1185">Reference proteome</keyword>
<feature type="compositionally biased region" description="Basic and acidic residues" evidence="1">
    <location>
        <begin position="185"/>
        <end position="216"/>
    </location>
</feature>
<feature type="region of interest" description="Disordered" evidence="1">
    <location>
        <begin position="1"/>
        <end position="21"/>
    </location>
</feature>
<protein>
    <submittedName>
        <fullName evidence="3">Uncharacterized protein</fullName>
    </submittedName>
</protein>
<keyword evidence="2" id="KW-1133">Transmembrane helix</keyword>
<reference evidence="3 4" key="1">
    <citation type="submission" date="2019-02" db="EMBL/GenBank/DDBJ databases">
        <title>Deep-cultivation of Planctomycetes and their phenomic and genomic characterization uncovers novel biology.</title>
        <authorList>
            <person name="Wiegand S."/>
            <person name="Jogler M."/>
            <person name="Boedeker C."/>
            <person name="Pinto D."/>
            <person name="Vollmers J."/>
            <person name="Rivas-Marin E."/>
            <person name="Kohn T."/>
            <person name="Peeters S.H."/>
            <person name="Heuer A."/>
            <person name="Rast P."/>
            <person name="Oberbeckmann S."/>
            <person name="Bunk B."/>
            <person name="Jeske O."/>
            <person name="Meyerdierks A."/>
            <person name="Storesund J.E."/>
            <person name="Kallscheuer N."/>
            <person name="Luecker S."/>
            <person name="Lage O.M."/>
            <person name="Pohl T."/>
            <person name="Merkel B.J."/>
            <person name="Hornburger P."/>
            <person name="Mueller R.-W."/>
            <person name="Bruemmer F."/>
            <person name="Labrenz M."/>
            <person name="Spormann A.M."/>
            <person name="Op den Camp H."/>
            <person name="Overmann J."/>
            <person name="Amann R."/>
            <person name="Jetten M.S.M."/>
            <person name="Mascher T."/>
            <person name="Medema M.H."/>
            <person name="Devos D.P."/>
            <person name="Kaster A.-K."/>
            <person name="Ovreas L."/>
            <person name="Rohde M."/>
            <person name="Galperin M.Y."/>
            <person name="Jogler C."/>
        </authorList>
    </citation>
    <scope>NUCLEOTIDE SEQUENCE [LARGE SCALE GENOMIC DNA]</scope>
    <source>
        <strain evidence="3 4">Pan241w</strain>
    </source>
</reference>
<sequence>MDSTEGEETPPEVQSEAATGAHSSRTPFIVRGLVFVLLIVVLISVFSEKFFQPQPKGPTLKDDLQKLGLAYHEFHRVREQSPSSMDELKDFLDNPPPPPKATGIVAPDSVAVIVLPDSLIEMIREGRLVVIWQAALTDSGQENDQYLLAYPADAGENGGLGLTAAGRAVELTAEEFKKFPLVKTEQPDNKEPETKQAESEKSEKNEPEVKETQGKE</sequence>
<evidence type="ECO:0000256" key="1">
    <source>
        <dbReference type="SAM" id="MobiDB-lite"/>
    </source>
</evidence>
<dbReference type="AlphaFoldDB" id="A0A517RAC2"/>
<accession>A0A517RAC2</accession>